<keyword evidence="4" id="KW-1185">Reference proteome</keyword>
<sequence length="115" mass="12944">MVKVADVVDKLNAQVICGKDDLNQDIHFGFASDLMSDVLTLDTDNMLLITGMNNLQTIRTSEMSDISYILFVRDKKVSQEMKDLACENNITLIECSYSMFKTCSVLCEMGLEPVY</sequence>
<comment type="subunit">
    <text evidence="1">Homohexamer.</text>
</comment>
<dbReference type="Proteomes" id="UP000218267">
    <property type="component" value="Chromosome"/>
</dbReference>
<evidence type="ECO:0000256" key="1">
    <source>
        <dbReference type="ARBA" id="ARBA00011643"/>
    </source>
</evidence>
<reference evidence="4" key="2">
    <citation type="journal article" date="2020" name="Antonie Van Leeuwenhoek">
        <title>Labilibaculum antarcticum sp. nov., a novel facultative anaerobic, psychrotorelant bacterium isolated from marine sediment of Antarctica.</title>
        <authorList>
            <person name="Watanabe M."/>
            <person name="Kojima H."/>
            <person name="Fukui M."/>
        </authorList>
    </citation>
    <scope>NUCLEOTIDE SEQUENCE [LARGE SCALE GENOMIC DNA]</scope>
    <source>
        <strain evidence="4">SPP2</strain>
    </source>
</reference>
<dbReference type="SUPFAM" id="SSF75138">
    <property type="entry name" value="HprK N-terminal domain-like"/>
    <property type="match status" value="1"/>
</dbReference>
<dbReference type="EMBL" id="AP018042">
    <property type="protein sequence ID" value="BAX80933.1"/>
    <property type="molecule type" value="Genomic_DNA"/>
</dbReference>
<dbReference type="Gene3D" id="3.40.1390.20">
    <property type="entry name" value="HprK N-terminal domain-like"/>
    <property type="match status" value="1"/>
</dbReference>
<gene>
    <name evidence="3" type="ORF">ALGA_2620</name>
</gene>
<evidence type="ECO:0000313" key="4">
    <source>
        <dbReference type="Proteomes" id="UP000218267"/>
    </source>
</evidence>
<evidence type="ECO:0000313" key="3">
    <source>
        <dbReference type="EMBL" id="BAX80933.1"/>
    </source>
</evidence>
<dbReference type="KEGG" id="mbas:ALGA_2620"/>
<reference evidence="3 4" key="1">
    <citation type="journal article" date="2018" name="Mar. Genomics">
        <title>Complete genome sequence of Marinifilaceae bacterium strain SPP2, isolated from the Antarctic marine sediment.</title>
        <authorList>
            <person name="Watanabe M."/>
            <person name="Kojima H."/>
            <person name="Fukui M."/>
        </authorList>
    </citation>
    <scope>NUCLEOTIDE SEQUENCE [LARGE SCALE GENOMIC DNA]</scope>
    <source>
        <strain evidence="3 4">SPP2</strain>
    </source>
</reference>
<dbReference type="Pfam" id="PF07085">
    <property type="entry name" value="DRTGG"/>
    <property type="match status" value="1"/>
</dbReference>
<evidence type="ECO:0000259" key="2">
    <source>
        <dbReference type="Pfam" id="PF07085"/>
    </source>
</evidence>
<protein>
    <recommendedName>
        <fullName evidence="2">DRTGG domain-containing protein</fullName>
    </recommendedName>
</protein>
<dbReference type="RefSeq" id="WP_231705965.1">
    <property type="nucleotide sequence ID" value="NZ_AP018042.1"/>
</dbReference>
<feature type="domain" description="DRTGG" evidence="2">
    <location>
        <begin position="6"/>
        <end position="106"/>
    </location>
</feature>
<accession>A0A1Y1CLK7</accession>
<dbReference type="InterPro" id="IPR010766">
    <property type="entry name" value="DRTGG"/>
</dbReference>
<organism evidence="3 4">
    <name type="scientific">Labilibaculum antarcticum</name>
    <dbReference type="NCBI Taxonomy" id="1717717"/>
    <lineage>
        <taxon>Bacteria</taxon>
        <taxon>Pseudomonadati</taxon>
        <taxon>Bacteroidota</taxon>
        <taxon>Bacteroidia</taxon>
        <taxon>Marinilabiliales</taxon>
        <taxon>Marinifilaceae</taxon>
        <taxon>Labilibaculum</taxon>
    </lineage>
</organism>
<name>A0A1Y1CLK7_9BACT</name>
<dbReference type="InterPro" id="IPR028979">
    <property type="entry name" value="Ser_kin/Pase_Hpr-like_N_sf"/>
</dbReference>
<dbReference type="AlphaFoldDB" id="A0A1Y1CLK7"/>
<proteinExistence type="predicted"/>